<dbReference type="EC" id="4.2.2.12" evidence="8"/>
<dbReference type="InterPro" id="IPR014718">
    <property type="entry name" value="GH-type_carb-bd"/>
</dbReference>
<dbReference type="PANTHER" id="PTHR38481">
    <property type="entry name" value="HYALURONATE LYASE"/>
    <property type="match status" value="1"/>
</dbReference>
<keyword evidence="3 8" id="KW-0456">Lyase</keyword>
<dbReference type="SUPFAM" id="SSF48230">
    <property type="entry name" value="Chondroitin AC/alginate lyase"/>
    <property type="match status" value="1"/>
</dbReference>
<evidence type="ECO:0000256" key="4">
    <source>
        <dbReference type="PIRSR" id="PIRSR638970-1"/>
    </source>
</evidence>
<dbReference type="Pfam" id="PF02884">
    <property type="entry name" value="Lyase_8_C"/>
    <property type="match status" value="1"/>
</dbReference>
<feature type="domain" description="Polysaccharide lyase family 8 central" evidence="5">
    <location>
        <begin position="416"/>
        <end position="597"/>
    </location>
</feature>
<dbReference type="InterPro" id="IPR011013">
    <property type="entry name" value="Gal_mutarotase_sf_dom"/>
</dbReference>
<dbReference type="InterPro" id="IPR038970">
    <property type="entry name" value="Lyase_8"/>
</dbReference>
<dbReference type="GO" id="GO:0030246">
    <property type="term" value="F:carbohydrate binding"/>
    <property type="evidence" value="ECO:0007669"/>
    <property type="project" value="InterPro"/>
</dbReference>
<dbReference type="SUPFAM" id="SSF74650">
    <property type="entry name" value="Galactose mutarotase-like"/>
    <property type="match status" value="2"/>
</dbReference>
<dbReference type="GO" id="GO:0005576">
    <property type="term" value="C:extracellular region"/>
    <property type="evidence" value="ECO:0007669"/>
    <property type="project" value="UniProtKB-SubCell"/>
</dbReference>
<keyword evidence="9" id="KW-1185">Reference proteome</keyword>
<proteinExistence type="inferred from homology"/>
<gene>
    <name evidence="8" type="primary">xly_7</name>
    <name evidence="8" type="ORF">HALOF300_02544</name>
</gene>
<comment type="caution">
    <text evidence="8">The sequence shown here is derived from an EMBL/GenBank/DDBJ whole genome shotgun (WGS) entry which is preliminary data.</text>
</comment>
<dbReference type="NCBIfam" id="NF033679">
    <property type="entry name" value="DNRLRE_dom"/>
    <property type="match status" value="1"/>
</dbReference>
<dbReference type="InterPro" id="IPR012970">
    <property type="entry name" value="Lyase_8_alpha_N"/>
</dbReference>
<evidence type="ECO:0000256" key="2">
    <source>
        <dbReference type="ARBA" id="ARBA00022729"/>
    </source>
</evidence>
<evidence type="ECO:0000259" key="6">
    <source>
        <dbReference type="Pfam" id="PF02884"/>
    </source>
</evidence>
<evidence type="ECO:0000313" key="9">
    <source>
        <dbReference type="Proteomes" id="UP000419743"/>
    </source>
</evidence>
<dbReference type="PROSITE" id="PS51318">
    <property type="entry name" value="TAT"/>
    <property type="match status" value="1"/>
</dbReference>
<protein>
    <submittedName>
        <fullName evidence="8">Xanthan lyase</fullName>
        <ecNumber evidence="8">4.2.2.12</ecNumber>
    </submittedName>
</protein>
<reference evidence="8 9" key="1">
    <citation type="submission" date="2019-11" db="EMBL/GenBank/DDBJ databases">
        <authorList>
            <person name="Criscuolo A."/>
        </authorList>
    </citation>
    <scope>NUCLEOTIDE SEQUENCE [LARGE SCALE GENOMIC DNA]</scope>
    <source>
        <strain evidence="8">CIP111667</strain>
    </source>
</reference>
<dbReference type="CDD" id="cd01083">
    <property type="entry name" value="GAG_Lyase"/>
    <property type="match status" value="1"/>
</dbReference>
<feature type="domain" description="Polysaccharide lyase family 8 C-terminal" evidence="6">
    <location>
        <begin position="865"/>
        <end position="927"/>
    </location>
</feature>
<sequence>MPDIFRRVSRRQFVTGVGGLTAVSMLSPVVTSEARADTAPTEDTFAAMRARWSDYLTGGQIDLSDPVLANAAATVGTEAEQHMPLIDRSAGRIRVFTDLPLTEVDSAGSPEGIRDTFLRMRALALAYATAGSGYHQDPGLRADLLEALETCNQTFYNETQQEFGSWYVFEIAATKAITDVCTLVYDHIPKEALARYMAAIDHFVPDPRYCYPPDSDLYRLSTGANRIDLCQAIALRGMLEQDVDRIGAARDALAEVLVYSTRRDGVYQDGSFVQHQFVAYNGAYGGTFLGGNARHMVLLAGTPWEFSVAERQFMFDAVDKAFHPLIYSNETMDFVRGRAASRRGIGGHGLAMVHHTLTLADTADAATAARWRSTCQGWLDRMAFQDPLSGSVQETVAIKSLMDDASVPPAPEMTGHYLFNGMARAVHRRPGWALAIAMASQRIAFYETLNGENHHGFHTGNAATYLYTDDDGHYADEYQPTVDPYRIPGTTVDKAPLPNRPWGAYPRPENATWAGGTVLDDFAVIGTEVDALTSPLRGKKSWFCLDEYVVALGSGITARPHQDLAPAADAHVRSGEHADRNYGSEPSLTLKAAGSHYAREAYLAFDISAVEGEIVAASLHLYAKVDEGTHGETDLDIHRVDGEWAEGTITWNNRPAVGDPLGSVHVDHALKWCSTDVTSYVQERAGQPARLSFALTQRSPDGPGPFTSVVGRAGNAIWRPYLRLELADTSEATTPSHIETIVENRNLHADGVNTLIVDGVEQSPQQGWSAELDGVGWAHLEDVGGYVFPGGTSLSARREERTGSWAQINDKAIGEEGEAPITRRYLTLWFDHGTDPVDQTYAYLLVPGASIERTAELATNTGEVQILANDANRQAVRVPRLGITAVNFWVPGTIAGITVEQPCSVMIRERGGELSAAISDPTQQPGSLSFSLARAGYRTAAGGHNGVSATVARRLVSVRVDTRGTDGATHTAVFRRH</sequence>
<dbReference type="InterPro" id="IPR003159">
    <property type="entry name" value="Lyase_8_central_dom"/>
</dbReference>
<evidence type="ECO:0000256" key="1">
    <source>
        <dbReference type="ARBA" id="ARBA00006699"/>
    </source>
</evidence>
<feature type="active site" evidence="4">
    <location>
        <position position="338"/>
    </location>
</feature>
<comment type="similarity">
    <text evidence="1">Belongs to the polysaccharide lyase 8 family.</text>
</comment>
<feature type="domain" description="Polysaccharide lyase family 8 central" evidence="5">
    <location>
        <begin position="732"/>
        <end position="850"/>
    </location>
</feature>
<feature type="active site" evidence="4">
    <location>
        <position position="284"/>
    </location>
</feature>
<dbReference type="Gene3D" id="1.50.10.100">
    <property type="entry name" value="Chondroitin AC/alginate lyase"/>
    <property type="match status" value="1"/>
</dbReference>
<dbReference type="InterPro" id="IPR008929">
    <property type="entry name" value="Chondroitin_lyas"/>
</dbReference>
<dbReference type="InterPro" id="IPR011071">
    <property type="entry name" value="Lyase_8-like_C"/>
</dbReference>
<keyword evidence="2" id="KW-0732">Signal</keyword>
<dbReference type="RefSeq" id="WP_197522524.1">
    <property type="nucleotide sequence ID" value="NZ_CACRYJ010000034.1"/>
</dbReference>
<dbReference type="Gene3D" id="2.60.220.10">
    <property type="entry name" value="Polysaccharide lyase family 8-like, C-terminal"/>
    <property type="match status" value="1"/>
</dbReference>
<dbReference type="Pfam" id="PF02278">
    <property type="entry name" value="Lyase_8"/>
    <property type="match status" value="2"/>
</dbReference>
<dbReference type="AlphaFoldDB" id="A0A7M4DK81"/>
<dbReference type="InterPro" id="IPR004103">
    <property type="entry name" value="Lyase_8_C"/>
</dbReference>
<evidence type="ECO:0000259" key="5">
    <source>
        <dbReference type="Pfam" id="PF02278"/>
    </source>
</evidence>
<evidence type="ECO:0000259" key="7">
    <source>
        <dbReference type="Pfam" id="PF08124"/>
    </source>
</evidence>
<name>A0A7M4DK81_9MICO</name>
<dbReference type="InterPro" id="IPR006311">
    <property type="entry name" value="TAT_signal"/>
</dbReference>
<dbReference type="GO" id="GO:0047492">
    <property type="term" value="F:xanthan lyase activity"/>
    <property type="evidence" value="ECO:0007669"/>
    <property type="project" value="UniProtKB-EC"/>
</dbReference>
<dbReference type="Pfam" id="PF08124">
    <property type="entry name" value="Lyase_8_N"/>
    <property type="match status" value="1"/>
</dbReference>
<feature type="domain" description="Polysaccharide lyase 8 N-terminal alpha-helical" evidence="7">
    <location>
        <begin position="52"/>
        <end position="376"/>
    </location>
</feature>
<feature type="active site" evidence="4">
    <location>
        <position position="275"/>
    </location>
</feature>
<dbReference type="EMBL" id="CACRYJ010000034">
    <property type="protein sequence ID" value="VZO37474.1"/>
    <property type="molecule type" value="Genomic_DNA"/>
</dbReference>
<dbReference type="GO" id="GO:0005975">
    <property type="term" value="P:carbohydrate metabolic process"/>
    <property type="evidence" value="ECO:0007669"/>
    <property type="project" value="InterPro"/>
</dbReference>
<dbReference type="SUPFAM" id="SSF49863">
    <property type="entry name" value="Hyaluronate lyase-like, C-terminal domain"/>
    <property type="match status" value="1"/>
</dbReference>
<dbReference type="PANTHER" id="PTHR38481:SF1">
    <property type="entry name" value="HYALURONATE LYASE"/>
    <property type="match status" value="1"/>
</dbReference>
<organism evidence="8 9">
    <name type="scientific">Occultella aeris</name>
    <dbReference type="NCBI Taxonomy" id="2761496"/>
    <lineage>
        <taxon>Bacteria</taxon>
        <taxon>Bacillati</taxon>
        <taxon>Actinomycetota</taxon>
        <taxon>Actinomycetes</taxon>
        <taxon>Micrococcales</taxon>
        <taxon>Ruaniaceae</taxon>
        <taxon>Occultella</taxon>
    </lineage>
</organism>
<evidence type="ECO:0000313" key="8">
    <source>
        <dbReference type="EMBL" id="VZO37474.1"/>
    </source>
</evidence>
<dbReference type="Proteomes" id="UP000419743">
    <property type="component" value="Unassembled WGS sequence"/>
</dbReference>
<evidence type="ECO:0000256" key="3">
    <source>
        <dbReference type="ARBA" id="ARBA00023239"/>
    </source>
</evidence>
<accession>A0A7M4DK81</accession>
<dbReference type="Gene3D" id="2.70.98.10">
    <property type="match status" value="2"/>
</dbReference>